<keyword evidence="4" id="KW-1185">Reference proteome</keyword>
<feature type="compositionally biased region" description="Low complexity" evidence="1">
    <location>
        <begin position="194"/>
        <end position="211"/>
    </location>
</feature>
<proteinExistence type="predicted"/>
<feature type="compositionally biased region" description="Basic residues" evidence="1">
    <location>
        <begin position="81"/>
        <end position="90"/>
    </location>
</feature>
<organism evidence="3 4">
    <name type="scientific">Monilinia fructigena</name>
    <dbReference type="NCBI Taxonomy" id="38457"/>
    <lineage>
        <taxon>Eukaryota</taxon>
        <taxon>Fungi</taxon>
        <taxon>Dikarya</taxon>
        <taxon>Ascomycota</taxon>
        <taxon>Pezizomycotina</taxon>
        <taxon>Leotiomycetes</taxon>
        <taxon>Helotiales</taxon>
        <taxon>Sclerotiniaceae</taxon>
        <taxon>Monilinia</taxon>
    </lineage>
</organism>
<evidence type="ECO:0000256" key="1">
    <source>
        <dbReference type="SAM" id="MobiDB-lite"/>
    </source>
</evidence>
<comment type="caution">
    <text evidence="3">The sequence shown here is derived from an EMBL/GenBank/DDBJ whole genome shotgun (WGS) entry which is preliminary data.</text>
</comment>
<protein>
    <recommendedName>
        <fullName evidence="2">DUF3074 domain-containing protein</fullName>
    </recommendedName>
</protein>
<feature type="compositionally biased region" description="Polar residues" evidence="1">
    <location>
        <begin position="183"/>
        <end position="193"/>
    </location>
</feature>
<feature type="region of interest" description="Disordered" evidence="1">
    <location>
        <begin position="60"/>
        <end position="94"/>
    </location>
</feature>
<name>A0A395IHE9_9HELO</name>
<dbReference type="AlphaFoldDB" id="A0A395IHE9"/>
<accession>A0A395IHE9</accession>
<dbReference type="Pfam" id="PF11274">
    <property type="entry name" value="DUF3074"/>
    <property type="match status" value="1"/>
</dbReference>
<dbReference type="InterPro" id="IPR024500">
    <property type="entry name" value="DUF3074"/>
</dbReference>
<dbReference type="Proteomes" id="UP000249056">
    <property type="component" value="Unassembled WGS sequence"/>
</dbReference>
<evidence type="ECO:0000313" key="4">
    <source>
        <dbReference type="Proteomes" id="UP000249056"/>
    </source>
</evidence>
<feature type="region of interest" description="Disordered" evidence="1">
    <location>
        <begin position="106"/>
        <end position="137"/>
    </location>
</feature>
<feature type="region of interest" description="Disordered" evidence="1">
    <location>
        <begin position="164"/>
        <end position="211"/>
    </location>
</feature>
<gene>
    <name evidence="3" type="ORF">DID88_000384</name>
</gene>
<feature type="compositionally biased region" description="Polar residues" evidence="1">
    <location>
        <begin position="112"/>
        <end position="133"/>
    </location>
</feature>
<feature type="compositionally biased region" description="Basic and acidic residues" evidence="1">
    <location>
        <begin position="68"/>
        <end position="80"/>
    </location>
</feature>
<reference evidence="3 4" key="1">
    <citation type="submission" date="2018-06" db="EMBL/GenBank/DDBJ databases">
        <title>Genome Sequence of the Brown Rot Fungal Pathogen Monilinia fructigena.</title>
        <authorList>
            <person name="Landi L."/>
            <person name="De Miccolis Angelini R.M."/>
            <person name="Pollastro S."/>
            <person name="Abate D."/>
            <person name="Faretra F."/>
            <person name="Romanazzi G."/>
        </authorList>
    </citation>
    <scope>NUCLEOTIDE SEQUENCE [LARGE SCALE GENOMIC DNA]</scope>
    <source>
        <strain evidence="3 4">Mfrg269</strain>
    </source>
</reference>
<evidence type="ECO:0000259" key="2">
    <source>
        <dbReference type="Pfam" id="PF11274"/>
    </source>
</evidence>
<evidence type="ECO:0000313" key="3">
    <source>
        <dbReference type="EMBL" id="RAL59755.1"/>
    </source>
</evidence>
<dbReference type="OrthoDB" id="5403181at2759"/>
<feature type="domain" description="DUF3074" evidence="2">
    <location>
        <begin position="19"/>
        <end position="52"/>
    </location>
</feature>
<dbReference type="EMBL" id="QKRW01000048">
    <property type="protein sequence ID" value="RAL59755.1"/>
    <property type="molecule type" value="Genomic_DNA"/>
</dbReference>
<sequence>MYQVKTLNGNRILSNGLWVTRSDPGGSVPRFMIDRGTPSAIVSDAGKFLDWACSKTIEDLDSDDEEPVEKTEGTDTEKHEHCHRHHPHHNREKDLHNYQTNGYLAGIDDSQTENPLPVTTNSAQRQATSTPTTNGGGLYSMVAGAATTAGGLYRSICAGNYRGSSTHANEPPSAPKSEPLTIEPSSAQFSAPLTHSRSVSGSSITSESTNR</sequence>